<dbReference type="InterPro" id="IPR016181">
    <property type="entry name" value="Acyl_CoA_acyltransferase"/>
</dbReference>
<dbReference type="EMBL" id="OOIP01000004">
    <property type="protein sequence ID" value="SPO36655.1"/>
    <property type="molecule type" value="Genomic_DNA"/>
</dbReference>
<evidence type="ECO:0000313" key="3">
    <source>
        <dbReference type="EMBL" id="SPO36655.1"/>
    </source>
</evidence>
<feature type="region of interest" description="Disordered" evidence="1">
    <location>
        <begin position="1"/>
        <end position="38"/>
    </location>
</feature>
<dbReference type="OrthoDB" id="2821191at2759"/>
<dbReference type="GO" id="GO:0016747">
    <property type="term" value="F:acyltransferase activity, transferring groups other than amino-acyl groups"/>
    <property type="evidence" value="ECO:0007669"/>
    <property type="project" value="InterPro"/>
</dbReference>
<sequence length="218" mass="24481">MESTTTIGTTFRIAKPGNDDDIHQAHTDTDTETETETETETDLAFILSAFDSALPYLSSIGSAQQWGDIPFSSRPKTRTEFAQFIRSSYRLSLLPRDGDGDGDGQGEEGGRWCLDQIRQRLHDDDGSAPRFLYLNYLITHRFRPSRGAGAQLIHHALDLARHRRIPWILVDCWCGNAGGLVRFYQQHGFHPIGDAFVAPGKHKDGLEWRGSVLGRRID</sequence>
<evidence type="ECO:0000259" key="2">
    <source>
        <dbReference type="PROSITE" id="PS51186"/>
    </source>
</evidence>
<feature type="compositionally biased region" description="Basic and acidic residues" evidence="1">
    <location>
        <begin position="17"/>
        <end position="29"/>
    </location>
</feature>
<reference evidence="3 4" key="1">
    <citation type="submission" date="2018-03" db="EMBL/GenBank/DDBJ databases">
        <authorList>
            <person name="Guldener U."/>
        </authorList>
    </citation>
    <scope>NUCLEOTIDE SEQUENCE [LARGE SCALE GENOMIC DNA]</scope>
    <source>
        <strain evidence="3 4">DAOM196992</strain>
    </source>
</reference>
<feature type="domain" description="N-acetyltransferase" evidence="2">
    <location>
        <begin position="33"/>
        <end position="218"/>
    </location>
</feature>
<protein>
    <recommendedName>
        <fullName evidence="2">N-acetyltransferase domain-containing protein</fullName>
    </recommendedName>
</protein>
<dbReference type="SUPFAM" id="SSF55729">
    <property type="entry name" value="Acyl-CoA N-acyltransferases (Nat)"/>
    <property type="match status" value="1"/>
</dbReference>
<proteinExistence type="predicted"/>
<dbReference type="PROSITE" id="PS51186">
    <property type="entry name" value="GNAT"/>
    <property type="match status" value="1"/>
</dbReference>
<evidence type="ECO:0000256" key="1">
    <source>
        <dbReference type="SAM" id="MobiDB-lite"/>
    </source>
</evidence>
<dbReference type="InterPro" id="IPR000182">
    <property type="entry name" value="GNAT_dom"/>
</dbReference>
<organism evidence="3 4">
    <name type="scientific">Pseudozyma flocculosa</name>
    <dbReference type="NCBI Taxonomy" id="84751"/>
    <lineage>
        <taxon>Eukaryota</taxon>
        <taxon>Fungi</taxon>
        <taxon>Dikarya</taxon>
        <taxon>Basidiomycota</taxon>
        <taxon>Ustilaginomycotina</taxon>
        <taxon>Ustilaginomycetes</taxon>
        <taxon>Ustilaginales</taxon>
        <taxon>Ustilaginaceae</taxon>
        <taxon>Pseudozyma</taxon>
    </lineage>
</organism>
<dbReference type="Gene3D" id="3.40.630.30">
    <property type="match status" value="1"/>
</dbReference>
<accession>A0A5C3EY11</accession>
<keyword evidence="4" id="KW-1185">Reference proteome</keyword>
<name>A0A5C3EY11_9BASI</name>
<gene>
    <name evidence="3" type="ORF">PSFLO_02126</name>
</gene>
<evidence type="ECO:0000313" key="4">
    <source>
        <dbReference type="Proteomes" id="UP000323386"/>
    </source>
</evidence>
<dbReference type="Proteomes" id="UP000323386">
    <property type="component" value="Unassembled WGS sequence"/>
</dbReference>
<dbReference type="AlphaFoldDB" id="A0A5C3EY11"/>